<evidence type="ECO:0000259" key="8">
    <source>
        <dbReference type="PROSITE" id="PS51755"/>
    </source>
</evidence>
<dbReference type="InterPro" id="IPR016032">
    <property type="entry name" value="Sig_transdc_resp-reg_C-effctor"/>
</dbReference>
<evidence type="ECO:0000313" key="10">
    <source>
        <dbReference type="Proteomes" id="UP000323242"/>
    </source>
</evidence>
<dbReference type="RefSeq" id="WP_148902487.1">
    <property type="nucleotide sequence ID" value="NZ_VSZQ01000056.1"/>
</dbReference>
<comment type="similarity">
    <text evidence="1">Belongs to the AfsR/DnrI/RedD regulatory family.</text>
</comment>
<organism evidence="9 10">
    <name type="scientific">Streptomyces parvus</name>
    <dbReference type="NCBI Taxonomy" id="66428"/>
    <lineage>
        <taxon>Bacteria</taxon>
        <taxon>Bacillati</taxon>
        <taxon>Actinomycetota</taxon>
        <taxon>Actinomycetes</taxon>
        <taxon>Kitasatosporales</taxon>
        <taxon>Streptomycetaceae</taxon>
        <taxon>Streptomyces</taxon>
    </lineage>
</organism>
<accession>A0A5D4JGY3</accession>
<dbReference type="EMBL" id="VSZQ01000056">
    <property type="protein sequence ID" value="TYR64176.1"/>
    <property type="molecule type" value="Genomic_DNA"/>
</dbReference>
<comment type="caution">
    <text evidence="9">The sequence shown here is derived from an EMBL/GenBank/DDBJ whole genome shotgun (WGS) entry which is preliminary data.</text>
</comment>
<evidence type="ECO:0000313" key="9">
    <source>
        <dbReference type="EMBL" id="TYR64176.1"/>
    </source>
</evidence>
<dbReference type="Pfam" id="PF03704">
    <property type="entry name" value="BTAD"/>
    <property type="match status" value="1"/>
</dbReference>
<gene>
    <name evidence="9" type="ORF">FY004_12830</name>
</gene>
<evidence type="ECO:0000256" key="1">
    <source>
        <dbReference type="ARBA" id="ARBA00005820"/>
    </source>
</evidence>
<evidence type="ECO:0000256" key="7">
    <source>
        <dbReference type="SAM" id="MobiDB-lite"/>
    </source>
</evidence>
<dbReference type="AlphaFoldDB" id="A0A5D4JGY3"/>
<protein>
    <submittedName>
        <fullName evidence="9">AfsR/SARP family transcriptional regulator</fullName>
    </submittedName>
</protein>
<dbReference type="CDD" id="cd15831">
    <property type="entry name" value="BTAD"/>
    <property type="match status" value="1"/>
</dbReference>
<sequence>MSGVLLRGRDEPAPRPGRAASDDVDPSRLTIRLFGPLVVSRGATPLELGPPKQRALLAVLLLRPGMETGVDQLTEALWGQEYPAYAKNLIQKSVSGLRALLQPDTADGPGAEIAWSGGGYRLDSGDADIDLYAYERLAVAGLAAAREGDLERAADLLEQARTMSTGPLVEGLDGPMMERERLFRQERFLTDMEVLAEVEMELGRHRYGVPLLHYAAHKYPMRERFVWLLMLALHRSDRGNEALVVYAGHRARIAAELGSEPGPALRALHARLLAQDPGLMTLSTLRENDGRA</sequence>
<keyword evidence="4 6" id="KW-0238">DNA-binding</keyword>
<dbReference type="PROSITE" id="PS51755">
    <property type="entry name" value="OMPR_PHOB"/>
    <property type="match status" value="1"/>
</dbReference>
<keyword evidence="3" id="KW-0805">Transcription regulation</keyword>
<feature type="DNA-binding region" description="OmpR/PhoB-type" evidence="6">
    <location>
        <begin position="19"/>
        <end position="124"/>
    </location>
</feature>
<dbReference type="SUPFAM" id="SSF48452">
    <property type="entry name" value="TPR-like"/>
    <property type="match status" value="1"/>
</dbReference>
<dbReference type="SMART" id="SM00862">
    <property type="entry name" value="Trans_reg_C"/>
    <property type="match status" value="1"/>
</dbReference>
<keyword evidence="2" id="KW-0902">Two-component regulatory system</keyword>
<evidence type="ECO:0000256" key="4">
    <source>
        <dbReference type="ARBA" id="ARBA00023125"/>
    </source>
</evidence>
<feature type="domain" description="OmpR/PhoB-type" evidence="8">
    <location>
        <begin position="19"/>
        <end position="124"/>
    </location>
</feature>
<dbReference type="PANTHER" id="PTHR35807">
    <property type="entry name" value="TRANSCRIPTIONAL REGULATOR REDD-RELATED"/>
    <property type="match status" value="1"/>
</dbReference>
<name>A0A5D4JGY3_9ACTN</name>
<dbReference type="GO" id="GO:0000160">
    <property type="term" value="P:phosphorelay signal transduction system"/>
    <property type="evidence" value="ECO:0007669"/>
    <property type="project" value="UniProtKB-KW"/>
</dbReference>
<evidence type="ECO:0000256" key="2">
    <source>
        <dbReference type="ARBA" id="ARBA00023012"/>
    </source>
</evidence>
<dbReference type="SUPFAM" id="SSF46894">
    <property type="entry name" value="C-terminal effector domain of the bipartite response regulators"/>
    <property type="match status" value="1"/>
</dbReference>
<dbReference type="InterPro" id="IPR051677">
    <property type="entry name" value="AfsR-DnrI-RedD_regulator"/>
</dbReference>
<reference evidence="9 10" key="1">
    <citation type="submission" date="2019-08" db="EMBL/GenBank/DDBJ databases">
        <title>Draft genome for granaticin producer strain Streptomyces parvus C05.</title>
        <authorList>
            <person name="Gonzalez-Pimentel J.L."/>
        </authorList>
    </citation>
    <scope>NUCLEOTIDE SEQUENCE [LARGE SCALE GENOMIC DNA]</scope>
    <source>
        <strain evidence="9 10">C05</strain>
    </source>
</reference>
<dbReference type="Gene3D" id="1.10.10.10">
    <property type="entry name" value="Winged helix-like DNA-binding domain superfamily/Winged helix DNA-binding domain"/>
    <property type="match status" value="1"/>
</dbReference>
<dbReference type="InterPro" id="IPR001867">
    <property type="entry name" value="OmpR/PhoB-type_DNA-bd"/>
</dbReference>
<proteinExistence type="inferred from homology"/>
<feature type="region of interest" description="Disordered" evidence="7">
    <location>
        <begin position="1"/>
        <end position="24"/>
    </location>
</feature>
<evidence type="ECO:0000256" key="5">
    <source>
        <dbReference type="ARBA" id="ARBA00023163"/>
    </source>
</evidence>
<evidence type="ECO:0000256" key="3">
    <source>
        <dbReference type="ARBA" id="ARBA00023015"/>
    </source>
</evidence>
<dbReference type="Proteomes" id="UP000323242">
    <property type="component" value="Unassembled WGS sequence"/>
</dbReference>
<dbReference type="InterPro" id="IPR011990">
    <property type="entry name" value="TPR-like_helical_dom_sf"/>
</dbReference>
<dbReference type="Pfam" id="PF00486">
    <property type="entry name" value="Trans_reg_C"/>
    <property type="match status" value="1"/>
</dbReference>
<dbReference type="Gene3D" id="1.25.40.10">
    <property type="entry name" value="Tetratricopeptide repeat domain"/>
    <property type="match status" value="1"/>
</dbReference>
<evidence type="ECO:0000256" key="6">
    <source>
        <dbReference type="PROSITE-ProRule" id="PRU01091"/>
    </source>
</evidence>
<keyword evidence="10" id="KW-1185">Reference proteome</keyword>
<dbReference type="GO" id="GO:0006355">
    <property type="term" value="P:regulation of DNA-templated transcription"/>
    <property type="evidence" value="ECO:0007669"/>
    <property type="project" value="InterPro"/>
</dbReference>
<dbReference type="InterPro" id="IPR005158">
    <property type="entry name" value="BTAD"/>
</dbReference>
<dbReference type="GO" id="GO:0003677">
    <property type="term" value="F:DNA binding"/>
    <property type="evidence" value="ECO:0007669"/>
    <property type="project" value="UniProtKB-UniRule"/>
</dbReference>
<dbReference type="PANTHER" id="PTHR35807:SF1">
    <property type="entry name" value="TRANSCRIPTIONAL REGULATOR REDD"/>
    <property type="match status" value="1"/>
</dbReference>
<dbReference type="InterPro" id="IPR036388">
    <property type="entry name" value="WH-like_DNA-bd_sf"/>
</dbReference>
<dbReference type="SMART" id="SM01043">
    <property type="entry name" value="BTAD"/>
    <property type="match status" value="1"/>
</dbReference>
<keyword evidence="5" id="KW-0804">Transcription</keyword>